<dbReference type="InterPro" id="IPR002500">
    <property type="entry name" value="PAPS_reduct_dom"/>
</dbReference>
<dbReference type="InterPro" id="IPR014729">
    <property type="entry name" value="Rossmann-like_a/b/a_fold"/>
</dbReference>
<dbReference type="Pfam" id="PF01507">
    <property type="entry name" value="PAPS_reduct"/>
    <property type="match status" value="2"/>
</dbReference>
<dbReference type="PANTHER" id="PTHR43196">
    <property type="entry name" value="SULFATE ADENYLYLTRANSFERASE SUBUNIT 2"/>
    <property type="match status" value="1"/>
</dbReference>
<evidence type="ECO:0000259" key="1">
    <source>
        <dbReference type="Pfam" id="PF01507"/>
    </source>
</evidence>
<sequence>MFIMDQDLKLNEWQFAQRKYLPYDAKVYLSRMRIWDWYESHDGDVYVSFSGGLDSTVLVDLVRKTVGKIPLIFVNTGLEYPEIISFVSRYDDVTVLKPRMSFRDVLRVCGYPLISKETASKIRKLRHGNLSERYRNYLLHGDERGNFGKLAEKWKFLIHAPFDISEECCTIMKKQPFDQYNRETGRVPYIGITQDEGFRRQRDYNKYGCNVYSTDHPRSRPLGFWTRQDILRYISENRLHFCSIYGKIIFKNGIYQNTGVRRSGCVYCCMGCHLETRPNRFERMKAENHSLYDYCMRPLYSGGLGFDYVLNYCGFVH</sequence>
<evidence type="ECO:0000313" key="3">
    <source>
        <dbReference type="Proteomes" id="UP000274920"/>
    </source>
</evidence>
<feature type="domain" description="Phosphoadenosine phosphosulphate reductase" evidence="1">
    <location>
        <begin position="154"/>
        <end position="270"/>
    </location>
</feature>
<accession>A0A426DS62</accession>
<dbReference type="RefSeq" id="WP_125125894.1">
    <property type="nucleotide sequence ID" value="NZ_RHJS01000001.1"/>
</dbReference>
<gene>
    <name evidence="2" type="ORF">EBB54_00380</name>
</gene>
<feature type="domain" description="Phosphoadenosine phosphosulphate reductase" evidence="1">
    <location>
        <begin position="45"/>
        <end position="92"/>
    </location>
</feature>
<comment type="caution">
    <text evidence="2">The sequence shown here is derived from an EMBL/GenBank/DDBJ whole genome shotgun (WGS) entry which is preliminary data.</text>
</comment>
<dbReference type="GO" id="GO:0008483">
    <property type="term" value="F:transaminase activity"/>
    <property type="evidence" value="ECO:0007669"/>
    <property type="project" value="UniProtKB-KW"/>
</dbReference>
<keyword evidence="2" id="KW-0032">Aminotransferase</keyword>
<name>A0A426DS62_9FIRM</name>
<dbReference type="Proteomes" id="UP000274920">
    <property type="component" value="Unassembled WGS sequence"/>
</dbReference>
<dbReference type="InterPro" id="IPR050128">
    <property type="entry name" value="Sulfate_adenylyltrnsfr_sub2"/>
</dbReference>
<keyword evidence="2" id="KW-0808">Transferase</keyword>
<evidence type="ECO:0000313" key="2">
    <source>
        <dbReference type="EMBL" id="RRK36954.1"/>
    </source>
</evidence>
<protein>
    <submittedName>
        <fullName evidence="2">Aminotransferase V</fullName>
    </submittedName>
</protein>
<reference evidence="2" key="1">
    <citation type="submission" date="2018-10" db="EMBL/GenBank/DDBJ databases">
        <title>Schaedlerella arabinophila gen. nov. sp. nov., isolated from the mouse intestinal tract and comparative analysis with the genome of the closely related altered Schaedler flora strain ASF502.</title>
        <authorList>
            <person name="Miyake S."/>
            <person name="Soh M."/>
            <person name="Seedorf H."/>
        </authorList>
    </citation>
    <scope>NUCLEOTIDE SEQUENCE [LARGE SCALE GENOMIC DNA]</scope>
    <source>
        <strain evidence="2">DSM 106076</strain>
    </source>
</reference>
<dbReference type="EMBL" id="RHJS01000001">
    <property type="protein sequence ID" value="RRK36954.1"/>
    <property type="molecule type" value="Genomic_DNA"/>
</dbReference>
<organism evidence="2 3">
    <name type="scientific">Schaedlerella arabinosiphila</name>
    <dbReference type="NCBI Taxonomy" id="2044587"/>
    <lineage>
        <taxon>Bacteria</taxon>
        <taxon>Bacillati</taxon>
        <taxon>Bacillota</taxon>
        <taxon>Clostridia</taxon>
        <taxon>Lachnospirales</taxon>
        <taxon>Lachnospiraceae</taxon>
        <taxon>Schaedlerella</taxon>
    </lineage>
</organism>
<dbReference type="PANTHER" id="PTHR43196:SF2">
    <property type="entry name" value="PHOSPHOADENOSINE PHOSPHOSULFATE REDUCTASE"/>
    <property type="match status" value="1"/>
</dbReference>
<dbReference type="AlphaFoldDB" id="A0A426DS62"/>
<keyword evidence="3" id="KW-1185">Reference proteome</keyword>
<dbReference type="SUPFAM" id="SSF52402">
    <property type="entry name" value="Adenine nucleotide alpha hydrolases-like"/>
    <property type="match status" value="1"/>
</dbReference>
<proteinExistence type="predicted"/>
<dbReference type="Gene3D" id="3.40.50.620">
    <property type="entry name" value="HUPs"/>
    <property type="match status" value="1"/>
</dbReference>